<keyword evidence="1" id="KW-0732">Signal</keyword>
<dbReference type="EMBL" id="JAGGJU010000001">
    <property type="protein sequence ID" value="MBP1848780.1"/>
    <property type="molecule type" value="Genomic_DNA"/>
</dbReference>
<keyword evidence="3" id="KW-0540">Nuclease</keyword>
<evidence type="ECO:0000259" key="2">
    <source>
        <dbReference type="Pfam" id="PF00565"/>
    </source>
</evidence>
<feature type="chain" id="PRO_5047408303" evidence="1">
    <location>
        <begin position="38"/>
        <end position="162"/>
    </location>
</feature>
<gene>
    <name evidence="3" type="ORF">J2Z17_000197</name>
</gene>
<dbReference type="SUPFAM" id="SSF50199">
    <property type="entry name" value="Staphylococcal nuclease"/>
    <property type="match status" value="1"/>
</dbReference>
<protein>
    <submittedName>
        <fullName evidence="3">Endonuclease YncB(Thermonuclease family)</fullName>
    </submittedName>
</protein>
<dbReference type="Gene3D" id="2.40.50.90">
    <property type="match status" value="1"/>
</dbReference>
<feature type="signal peptide" evidence="1">
    <location>
        <begin position="1"/>
        <end position="37"/>
    </location>
</feature>
<dbReference type="Pfam" id="PF00565">
    <property type="entry name" value="SNase"/>
    <property type="match status" value="1"/>
</dbReference>
<feature type="domain" description="TNase-like" evidence="2">
    <location>
        <begin position="68"/>
        <end position="141"/>
    </location>
</feature>
<sequence length="162" mass="17514">MAGLPCNRTTPSLMLNLPLPGLFAALLFAIAASPAQAIDLCDGGDRAARKVTCLVDGDTGWEKGKKWRMTGIDTPETFHPECPREKQIGMAATKRLQVLMSRGYTLKDEGKKGYYHRELVSVILADRRDAGEVLIREGLAQPWPNKGNIWCDGRGGGSSGGS</sequence>
<organism evidence="3 4">
    <name type="scientific">Rhizobium halophytocola</name>
    <dbReference type="NCBI Taxonomy" id="735519"/>
    <lineage>
        <taxon>Bacteria</taxon>
        <taxon>Pseudomonadati</taxon>
        <taxon>Pseudomonadota</taxon>
        <taxon>Alphaproteobacteria</taxon>
        <taxon>Hyphomicrobiales</taxon>
        <taxon>Rhizobiaceae</taxon>
        <taxon>Rhizobium/Agrobacterium group</taxon>
        <taxon>Rhizobium</taxon>
    </lineage>
</organism>
<evidence type="ECO:0000256" key="1">
    <source>
        <dbReference type="SAM" id="SignalP"/>
    </source>
</evidence>
<evidence type="ECO:0000313" key="4">
    <source>
        <dbReference type="Proteomes" id="UP000759443"/>
    </source>
</evidence>
<proteinExistence type="predicted"/>
<accession>A0ABS4DSX2</accession>
<reference evidence="3 4" key="1">
    <citation type="submission" date="2021-03" db="EMBL/GenBank/DDBJ databases">
        <title>Genomic Encyclopedia of Type Strains, Phase IV (KMG-IV): sequencing the most valuable type-strain genomes for metagenomic binning, comparative biology and taxonomic classification.</title>
        <authorList>
            <person name="Goeker M."/>
        </authorList>
    </citation>
    <scope>NUCLEOTIDE SEQUENCE [LARGE SCALE GENOMIC DNA]</scope>
    <source>
        <strain evidence="3 4">DSM 21600</strain>
    </source>
</reference>
<dbReference type="RefSeq" id="WP_209941384.1">
    <property type="nucleotide sequence ID" value="NZ_JAGGJU010000001.1"/>
</dbReference>
<keyword evidence="4" id="KW-1185">Reference proteome</keyword>
<dbReference type="Proteomes" id="UP000759443">
    <property type="component" value="Unassembled WGS sequence"/>
</dbReference>
<keyword evidence="3" id="KW-0255">Endonuclease</keyword>
<dbReference type="InterPro" id="IPR035437">
    <property type="entry name" value="SNase_OB-fold_sf"/>
</dbReference>
<name>A0ABS4DSX2_9HYPH</name>
<evidence type="ECO:0000313" key="3">
    <source>
        <dbReference type="EMBL" id="MBP1848780.1"/>
    </source>
</evidence>
<dbReference type="GO" id="GO:0004519">
    <property type="term" value="F:endonuclease activity"/>
    <property type="evidence" value="ECO:0007669"/>
    <property type="project" value="UniProtKB-KW"/>
</dbReference>
<dbReference type="InterPro" id="IPR016071">
    <property type="entry name" value="Staphylococal_nuclease_OB-fold"/>
</dbReference>
<comment type="caution">
    <text evidence="3">The sequence shown here is derived from an EMBL/GenBank/DDBJ whole genome shotgun (WGS) entry which is preliminary data.</text>
</comment>
<keyword evidence="3" id="KW-0378">Hydrolase</keyword>